<dbReference type="InterPro" id="IPR005146">
    <property type="entry name" value="B3/B4_tRNA-bd"/>
</dbReference>
<protein>
    <submittedName>
        <fullName evidence="2">tRNA synthetase subunit beta</fullName>
    </submittedName>
</protein>
<keyword evidence="3" id="KW-1185">Reference proteome</keyword>
<gene>
    <name evidence="2" type="ORF">AAV32_00950</name>
</gene>
<dbReference type="SMART" id="SM00873">
    <property type="entry name" value="B3_4"/>
    <property type="match status" value="1"/>
</dbReference>
<dbReference type="Gene3D" id="3.50.40.10">
    <property type="entry name" value="Phenylalanyl-trna Synthetase, Chain B, domain 3"/>
    <property type="match status" value="1"/>
</dbReference>
<dbReference type="AlphaFoldDB" id="A0A171KVL8"/>
<evidence type="ECO:0000313" key="2">
    <source>
        <dbReference type="EMBL" id="KKO72935.1"/>
    </source>
</evidence>
<sequence length="223" mass="24480">MRFSYAPEIRSDFPDLATHAIMLDGITPQARPEGHIALLWTQAARRLETGQEGSFAEITAWRQAFSRMGLKPSQYRCAAEALLRRFRRERLLPAIHPLVDLCNAVSLAHAIPIAVFDLSCIQGSLQVRPATGQESYHAFDGTQEQPDAGEVIFADDAGLAHARRWCNRQSAASAVCATTRSALIVAEALHARATADLARLAEVLQLALAETWPQARLQQVETA</sequence>
<dbReference type="InterPro" id="IPR020825">
    <property type="entry name" value="Phe-tRNA_synthase-like_B3/B4"/>
</dbReference>
<proteinExistence type="predicted"/>
<keyword evidence="2" id="KW-0030">Aminoacyl-tRNA synthetase</keyword>
<dbReference type="PANTHER" id="PTHR39209:SF2">
    <property type="entry name" value="CYTOPLASMIC PROTEIN"/>
    <property type="match status" value="1"/>
</dbReference>
<name>A0A171KVL8_9BURK</name>
<evidence type="ECO:0000313" key="3">
    <source>
        <dbReference type="Proteomes" id="UP000078084"/>
    </source>
</evidence>
<dbReference type="OrthoDB" id="276580at2"/>
<dbReference type="SUPFAM" id="SSF56037">
    <property type="entry name" value="PheT/TilS domain"/>
    <property type="match status" value="1"/>
</dbReference>
<dbReference type="GO" id="GO:0003723">
    <property type="term" value="F:RNA binding"/>
    <property type="evidence" value="ECO:0007669"/>
    <property type="project" value="InterPro"/>
</dbReference>
<reference evidence="2 3" key="1">
    <citation type="submission" date="2015-04" db="EMBL/GenBank/DDBJ databases">
        <title>Genome sequence of Kerstersia gyiorum CG1.</title>
        <authorList>
            <person name="Greninger A.L."/>
            <person name="Kozyreva V."/>
            <person name="Chaturvedi V."/>
        </authorList>
    </citation>
    <scope>NUCLEOTIDE SEQUENCE [LARGE SCALE GENOMIC DNA]</scope>
    <source>
        <strain evidence="2 3">CG1</strain>
    </source>
</reference>
<dbReference type="Proteomes" id="UP000078084">
    <property type="component" value="Unassembled WGS sequence"/>
</dbReference>
<dbReference type="Pfam" id="PF03483">
    <property type="entry name" value="B3_4"/>
    <property type="match status" value="1"/>
</dbReference>
<evidence type="ECO:0000259" key="1">
    <source>
        <dbReference type="SMART" id="SM00873"/>
    </source>
</evidence>
<accession>A0A171KVL8</accession>
<dbReference type="PATRIC" id="fig|206506.3.peg.226"/>
<dbReference type="PANTHER" id="PTHR39209">
    <property type="match status" value="1"/>
</dbReference>
<dbReference type="EMBL" id="LBNE01000001">
    <property type="protein sequence ID" value="KKO72935.1"/>
    <property type="molecule type" value="Genomic_DNA"/>
</dbReference>
<dbReference type="RefSeq" id="WP_068366582.1">
    <property type="nucleotide sequence ID" value="NZ_CP033936.1"/>
</dbReference>
<dbReference type="STRING" id="206506.AAV32_00950"/>
<keyword evidence="2" id="KW-0436">Ligase</keyword>
<organism evidence="2 3">
    <name type="scientific">Kerstersia gyiorum</name>
    <dbReference type="NCBI Taxonomy" id="206506"/>
    <lineage>
        <taxon>Bacteria</taxon>
        <taxon>Pseudomonadati</taxon>
        <taxon>Pseudomonadota</taxon>
        <taxon>Betaproteobacteria</taxon>
        <taxon>Burkholderiales</taxon>
        <taxon>Alcaligenaceae</taxon>
        <taxon>Kerstersia</taxon>
    </lineage>
</organism>
<feature type="domain" description="B3/B4 tRNA-binding" evidence="1">
    <location>
        <begin position="59"/>
        <end position="209"/>
    </location>
</feature>
<comment type="caution">
    <text evidence="2">The sequence shown here is derived from an EMBL/GenBank/DDBJ whole genome shotgun (WGS) entry which is preliminary data.</text>
</comment>
<dbReference type="GO" id="GO:0004826">
    <property type="term" value="F:phenylalanine-tRNA ligase activity"/>
    <property type="evidence" value="ECO:0007669"/>
    <property type="project" value="InterPro"/>
</dbReference>